<name>A0A7D4TMT9_9SPHI</name>
<dbReference type="EMBL" id="CP054139">
    <property type="protein sequence ID" value="QKJ30373.1"/>
    <property type="molecule type" value="Genomic_DNA"/>
</dbReference>
<dbReference type="SUPFAM" id="SSF110857">
    <property type="entry name" value="Gamma-glutamyl cyclotransferase-like"/>
    <property type="match status" value="1"/>
</dbReference>
<keyword evidence="1" id="KW-0456">Lyase</keyword>
<evidence type="ECO:0000313" key="3">
    <source>
        <dbReference type="Proteomes" id="UP000505355"/>
    </source>
</evidence>
<dbReference type="CDD" id="cd06661">
    <property type="entry name" value="GGCT_like"/>
    <property type="match status" value="1"/>
</dbReference>
<protein>
    <submittedName>
        <fullName evidence="2">Gamma-glutamylcyclotransferase</fullName>
    </submittedName>
</protein>
<dbReference type="PANTHER" id="PTHR12935">
    <property type="entry name" value="GAMMA-GLUTAMYLCYCLOTRANSFERASE"/>
    <property type="match status" value="1"/>
</dbReference>
<dbReference type="GO" id="GO:0003839">
    <property type="term" value="F:gamma-glutamylcyclotransferase activity"/>
    <property type="evidence" value="ECO:0007669"/>
    <property type="project" value="InterPro"/>
</dbReference>
<keyword evidence="3" id="KW-1185">Reference proteome</keyword>
<dbReference type="PANTHER" id="PTHR12935:SF0">
    <property type="entry name" value="GAMMA-GLUTAMYLCYCLOTRANSFERASE"/>
    <property type="match status" value="1"/>
</dbReference>
<sequence>MVLFAYASNMNVDEFAKTVPSAKKICNAKLPGYRFSFNLTADDGSSKASLVPSTEMDAAAWGVLIEFNDDELDNFFFQDEWFDWTQVHCMCASGEICKAHAFVTRPHAINDFTLPYDWYQAKIIKIAKEQGLPEEYITALSLMPHKVDPDERRRARRMNR</sequence>
<dbReference type="RefSeq" id="WP_173415048.1">
    <property type="nucleotide sequence ID" value="NZ_CP054139.1"/>
</dbReference>
<dbReference type="InterPro" id="IPR036568">
    <property type="entry name" value="GGCT-like_sf"/>
</dbReference>
<dbReference type="AlphaFoldDB" id="A0A7D4TMT9"/>
<dbReference type="GO" id="GO:0016740">
    <property type="term" value="F:transferase activity"/>
    <property type="evidence" value="ECO:0007669"/>
    <property type="project" value="UniProtKB-KW"/>
</dbReference>
<evidence type="ECO:0000313" key="2">
    <source>
        <dbReference type="EMBL" id="QKJ30373.1"/>
    </source>
</evidence>
<dbReference type="InterPro" id="IPR013024">
    <property type="entry name" value="GGCT-like"/>
</dbReference>
<proteinExistence type="predicted"/>
<gene>
    <name evidence="2" type="ORF">HQ865_11595</name>
</gene>
<dbReference type="InterPro" id="IPR017939">
    <property type="entry name" value="G-Glutamylcylcotransferase"/>
</dbReference>
<dbReference type="Gene3D" id="3.10.490.10">
    <property type="entry name" value="Gamma-glutamyl cyclotransferase-like"/>
    <property type="match status" value="1"/>
</dbReference>
<dbReference type="KEGG" id="mmab:HQ865_11595"/>
<reference evidence="2 3" key="1">
    <citation type="submission" date="2020-05" db="EMBL/GenBank/DDBJ databases">
        <title>Mucilaginibacter mali sp. nov.</title>
        <authorList>
            <person name="Kim H.S."/>
            <person name="Lee K.C."/>
            <person name="Suh M.K."/>
            <person name="Kim J.-S."/>
            <person name="Han K.-I."/>
            <person name="Eom M.K."/>
            <person name="Shin Y.K."/>
            <person name="Lee J.-S."/>
        </authorList>
    </citation>
    <scope>NUCLEOTIDE SEQUENCE [LARGE SCALE GENOMIC DNA]</scope>
    <source>
        <strain evidence="2 3">G2-14</strain>
    </source>
</reference>
<organism evidence="2 3">
    <name type="scientific">Mucilaginibacter mali</name>
    <dbReference type="NCBI Taxonomy" id="2740462"/>
    <lineage>
        <taxon>Bacteria</taxon>
        <taxon>Pseudomonadati</taxon>
        <taxon>Bacteroidota</taxon>
        <taxon>Sphingobacteriia</taxon>
        <taxon>Sphingobacteriales</taxon>
        <taxon>Sphingobacteriaceae</taxon>
        <taxon>Mucilaginibacter</taxon>
    </lineage>
</organism>
<dbReference type="Proteomes" id="UP000505355">
    <property type="component" value="Chromosome"/>
</dbReference>
<evidence type="ECO:0000256" key="1">
    <source>
        <dbReference type="ARBA" id="ARBA00023239"/>
    </source>
</evidence>
<accession>A0A7D4TMT9</accession>
<keyword evidence="2" id="KW-0808">Transferase</keyword>